<evidence type="ECO:0000313" key="1">
    <source>
        <dbReference type="EMBL" id="KAJ1948951.1"/>
    </source>
</evidence>
<sequence>MASSRIIEVPIDNSNDVLEIDCSQLPEHSSEICTILETEGSALRFYYVFALEYYKQEKTEEAIAALKRGLANARANDLTPKVPLLNLLASINVQKAKLATTSGTAEERDMQLKMATALLTESEKISRQEPRTFLVKGLLAMAKRSPDMALQQFNIALKLNPTCVASLLGKARVLFSKRQFQTALGIYQRVLTLHPHGKPDARIGIGLCLLRLGHTKDARRALERAMVANPQSAAPHVLLATMEMNEAKRLMDSKLNPKIDGGEVGEALEEGGKLLNAAMGRLQMAYELQPENAAVLTRLADRLFYSGDYEGTRRLGERALRTGDTPAIRAEAQYQIARAHHAARRFDLAFDAYQKCLASNDKHALARFGLGQMQLQRTDMSSAEAT</sequence>
<accession>A0ACC1JEI0</accession>
<protein>
    <submittedName>
        <fullName evidence="1">Protein required for normal CLN1 and CLN2 G1 cyclin expression</fullName>
    </submittedName>
</protein>
<feature type="non-terminal residue" evidence="1">
    <location>
        <position position="386"/>
    </location>
</feature>
<dbReference type="Proteomes" id="UP001150603">
    <property type="component" value="Unassembled WGS sequence"/>
</dbReference>
<proteinExistence type="predicted"/>
<gene>
    <name evidence="1" type="primary">CTR9</name>
    <name evidence="1" type="ORF">FBU59_001364</name>
</gene>
<reference evidence="1" key="1">
    <citation type="submission" date="2022-07" db="EMBL/GenBank/DDBJ databases">
        <title>Phylogenomic reconstructions and comparative analyses of Kickxellomycotina fungi.</title>
        <authorList>
            <person name="Reynolds N.K."/>
            <person name="Stajich J.E."/>
            <person name="Barry K."/>
            <person name="Grigoriev I.V."/>
            <person name="Crous P."/>
            <person name="Smith M.E."/>
        </authorList>
    </citation>
    <scope>NUCLEOTIDE SEQUENCE</scope>
    <source>
        <strain evidence="1">NRRL 5244</strain>
    </source>
</reference>
<comment type="caution">
    <text evidence="1">The sequence shown here is derived from an EMBL/GenBank/DDBJ whole genome shotgun (WGS) entry which is preliminary data.</text>
</comment>
<organism evidence="1 2">
    <name type="scientific">Linderina macrospora</name>
    <dbReference type="NCBI Taxonomy" id="4868"/>
    <lineage>
        <taxon>Eukaryota</taxon>
        <taxon>Fungi</taxon>
        <taxon>Fungi incertae sedis</taxon>
        <taxon>Zoopagomycota</taxon>
        <taxon>Kickxellomycotina</taxon>
        <taxon>Kickxellomycetes</taxon>
        <taxon>Kickxellales</taxon>
        <taxon>Kickxellaceae</taxon>
        <taxon>Linderina</taxon>
    </lineage>
</organism>
<evidence type="ECO:0000313" key="2">
    <source>
        <dbReference type="Proteomes" id="UP001150603"/>
    </source>
</evidence>
<dbReference type="EMBL" id="JANBPW010000585">
    <property type="protein sequence ID" value="KAJ1948951.1"/>
    <property type="molecule type" value="Genomic_DNA"/>
</dbReference>
<name>A0ACC1JEI0_9FUNG</name>
<keyword evidence="2" id="KW-1185">Reference proteome</keyword>